<dbReference type="AlphaFoldDB" id="A0A381N4G2"/>
<feature type="non-terminal residue" evidence="1">
    <location>
        <position position="26"/>
    </location>
</feature>
<evidence type="ECO:0000313" key="1">
    <source>
        <dbReference type="EMBL" id="SUZ48493.1"/>
    </source>
</evidence>
<accession>A0A381N4G2</accession>
<evidence type="ECO:0008006" key="2">
    <source>
        <dbReference type="Google" id="ProtNLM"/>
    </source>
</evidence>
<organism evidence="1">
    <name type="scientific">marine metagenome</name>
    <dbReference type="NCBI Taxonomy" id="408172"/>
    <lineage>
        <taxon>unclassified sequences</taxon>
        <taxon>metagenomes</taxon>
        <taxon>ecological metagenomes</taxon>
    </lineage>
</organism>
<gene>
    <name evidence="1" type="ORF">METZ01_LOCUS1347</name>
</gene>
<proteinExistence type="predicted"/>
<reference evidence="1" key="1">
    <citation type="submission" date="2018-05" db="EMBL/GenBank/DDBJ databases">
        <authorList>
            <person name="Lanie J.A."/>
            <person name="Ng W.-L."/>
            <person name="Kazmierczak K.M."/>
            <person name="Andrzejewski T.M."/>
            <person name="Davidsen T.M."/>
            <person name="Wayne K.J."/>
            <person name="Tettelin H."/>
            <person name="Glass J.I."/>
            <person name="Rusch D."/>
            <person name="Podicherti R."/>
            <person name="Tsui H.-C.T."/>
            <person name="Winkler M.E."/>
        </authorList>
    </citation>
    <scope>NUCLEOTIDE SEQUENCE</scope>
</reference>
<sequence>MIAEIEDSIGWMTFNNPDRHNAVKVE</sequence>
<name>A0A381N4G2_9ZZZZ</name>
<protein>
    <recommendedName>
        <fullName evidence="2">Enoyl-CoA hydratase</fullName>
    </recommendedName>
</protein>
<dbReference type="EMBL" id="UINC01000070">
    <property type="protein sequence ID" value="SUZ48493.1"/>
    <property type="molecule type" value="Genomic_DNA"/>
</dbReference>